<keyword evidence="10 11" id="KW-0472">Membrane</keyword>
<evidence type="ECO:0000256" key="11">
    <source>
        <dbReference type="SAM" id="Phobius"/>
    </source>
</evidence>
<evidence type="ECO:0000256" key="10">
    <source>
        <dbReference type="ARBA" id="ARBA00023136"/>
    </source>
</evidence>
<evidence type="ECO:0000256" key="5">
    <source>
        <dbReference type="ARBA" id="ARBA00022679"/>
    </source>
</evidence>
<dbReference type="InterPro" id="IPR005467">
    <property type="entry name" value="His_kinase_dom"/>
</dbReference>
<dbReference type="GO" id="GO:0005886">
    <property type="term" value="C:plasma membrane"/>
    <property type="evidence" value="ECO:0007669"/>
    <property type="project" value="UniProtKB-SubCell"/>
</dbReference>
<dbReference type="InterPro" id="IPR036890">
    <property type="entry name" value="HATPase_C_sf"/>
</dbReference>
<evidence type="ECO:0000256" key="8">
    <source>
        <dbReference type="ARBA" id="ARBA00022989"/>
    </source>
</evidence>
<dbReference type="AlphaFoldDB" id="A0A174QAU7"/>
<evidence type="ECO:0000256" key="6">
    <source>
        <dbReference type="ARBA" id="ARBA00022692"/>
    </source>
</evidence>
<feature type="transmembrane region" description="Helical" evidence="11">
    <location>
        <begin position="12"/>
        <end position="34"/>
    </location>
</feature>
<gene>
    <name evidence="13" type="primary">graS_1</name>
    <name evidence="13" type="ORF">ERS852520_01947</name>
</gene>
<protein>
    <recommendedName>
        <fullName evidence="3">histidine kinase</fullName>
        <ecNumber evidence="3">2.7.13.3</ecNumber>
    </recommendedName>
</protein>
<keyword evidence="8 11" id="KW-1133">Transmembrane helix</keyword>
<reference evidence="13 14" key="1">
    <citation type="submission" date="2015-09" db="EMBL/GenBank/DDBJ databases">
        <authorList>
            <consortium name="Pathogen Informatics"/>
        </authorList>
    </citation>
    <scope>NUCLEOTIDE SEQUENCE [LARGE SCALE GENOMIC DNA]</scope>
    <source>
        <strain evidence="13 14">2789STDY5834908</strain>
    </source>
</reference>
<dbReference type="SUPFAM" id="SSF55874">
    <property type="entry name" value="ATPase domain of HSP90 chaperone/DNA topoisomerase II/histidine kinase"/>
    <property type="match status" value="1"/>
</dbReference>
<dbReference type="InterPro" id="IPR050351">
    <property type="entry name" value="BphY/WalK/GraS-like"/>
</dbReference>
<evidence type="ECO:0000259" key="12">
    <source>
        <dbReference type="PROSITE" id="PS50109"/>
    </source>
</evidence>
<comment type="subcellular location">
    <subcellularLocation>
        <location evidence="2">Cell membrane</location>
        <topology evidence="2">Multi-pass membrane protein</topology>
    </subcellularLocation>
</comment>
<sequence>MKKLKTLSIYISSYRIWVLTLLGIDLFFAFLIWAVCPNNFVSYIGLILLVLFLVIVIPLNISIRKYHKADIIFKNFLSDPSEVNEYLLTETIPIVFHSYINELGNHLRKQQENLNDQKVKVSDFESYIENWVHEIKKPVSLMTLLLDNRKNEMSNMVHQRMLYVRDQTRQDIEQILYFSRLGATHKDYYFEKISLKSICQESIEDNRTLLEEAGFSINYSGNENVVVSDKKGLMFILGQVISNSVKYSTKKEIPILSFSIMESQNEENILLSISDNGSNIPESDIPFVFDKGFTGNTGSYLSRSTGMGLYLVRKMANDLSIDVEIKNNSYGGVTIILFFPKVKNSLRR</sequence>
<dbReference type="PROSITE" id="PS50109">
    <property type="entry name" value="HIS_KIN"/>
    <property type="match status" value="1"/>
</dbReference>
<proteinExistence type="predicted"/>
<evidence type="ECO:0000256" key="4">
    <source>
        <dbReference type="ARBA" id="ARBA00022475"/>
    </source>
</evidence>
<evidence type="ECO:0000256" key="1">
    <source>
        <dbReference type="ARBA" id="ARBA00000085"/>
    </source>
</evidence>
<feature type="transmembrane region" description="Helical" evidence="11">
    <location>
        <begin position="40"/>
        <end position="61"/>
    </location>
</feature>
<evidence type="ECO:0000313" key="14">
    <source>
        <dbReference type="Proteomes" id="UP000095564"/>
    </source>
</evidence>
<dbReference type="GO" id="GO:0016036">
    <property type="term" value="P:cellular response to phosphate starvation"/>
    <property type="evidence" value="ECO:0007669"/>
    <property type="project" value="TreeGrafter"/>
</dbReference>
<dbReference type="RefSeq" id="WP_055160640.1">
    <property type="nucleotide sequence ID" value="NZ_CZAU01000018.1"/>
</dbReference>
<dbReference type="PANTHER" id="PTHR45453">
    <property type="entry name" value="PHOSPHATE REGULON SENSOR PROTEIN PHOR"/>
    <property type="match status" value="1"/>
</dbReference>
<keyword evidence="9" id="KW-0902">Two-component regulatory system</keyword>
<dbReference type="GO" id="GO:0004721">
    <property type="term" value="F:phosphoprotein phosphatase activity"/>
    <property type="evidence" value="ECO:0007669"/>
    <property type="project" value="TreeGrafter"/>
</dbReference>
<keyword evidence="7 13" id="KW-0418">Kinase</keyword>
<evidence type="ECO:0000256" key="9">
    <source>
        <dbReference type="ARBA" id="ARBA00023012"/>
    </source>
</evidence>
<comment type="catalytic activity">
    <reaction evidence="1">
        <text>ATP + protein L-histidine = ADP + protein N-phospho-L-histidine.</text>
        <dbReference type="EC" id="2.7.13.3"/>
    </reaction>
</comment>
<feature type="domain" description="Histidine kinase" evidence="12">
    <location>
        <begin position="130"/>
        <end position="343"/>
    </location>
</feature>
<dbReference type="Gene3D" id="3.30.565.10">
    <property type="entry name" value="Histidine kinase-like ATPase, C-terminal domain"/>
    <property type="match status" value="1"/>
</dbReference>
<evidence type="ECO:0000256" key="7">
    <source>
        <dbReference type="ARBA" id="ARBA00022777"/>
    </source>
</evidence>
<evidence type="ECO:0000313" key="13">
    <source>
        <dbReference type="EMBL" id="CUP68637.1"/>
    </source>
</evidence>
<dbReference type="PANTHER" id="PTHR45453:SF2">
    <property type="entry name" value="HISTIDINE KINASE"/>
    <property type="match status" value="1"/>
</dbReference>
<accession>A0A174QAU7</accession>
<dbReference type="Pfam" id="PF02518">
    <property type="entry name" value="HATPase_c"/>
    <property type="match status" value="1"/>
</dbReference>
<dbReference type="InterPro" id="IPR003594">
    <property type="entry name" value="HATPase_dom"/>
</dbReference>
<keyword evidence="5 13" id="KW-0808">Transferase</keyword>
<dbReference type="OrthoDB" id="9780487at2"/>
<dbReference type="GO" id="GO:0000155">
    <property type="term" value="F:phosphorelay sensor kinase activity"/>
    <property type="evidence" value="ECO:0007669"/>
    <property type="project" value="TreeGrafter"/>
</dbReference>
<dbReference type="Proteomes" id="UP000095564">
    <property type="component" value="Unassembled WGS sequence"/>
</dbReference>
<evidence type="ECO:0000256" key="3">
    <source>
        <dbReference type="ARBA" id="ARBA00012438"/>
    </source>
</evidence>
<evidence type="ECO:0000256" key="2">
    <source>
        <dbReference type="ARBA" id="ARBA00004651"/>
    </source>
</evidence>
<dbReference type="EMBL" id="CZAU01000018">
    <property type="protein sequence ID" value="CUP68637.1"/>
    <property type="molecule type" value="Genomic_DNA"/>
</dbReference>
<name>A0A174QAU7_ANAHA</name>
<keyword evidence="6 11" id="KW-0812">Transmembrane</keyword>
<dbReference type="EC" id="2.7.13.3" evidence="3"/>
<keyword evidence="4" id="KW-1003">Cell membrane</keyword>
<organism evidence="13 14">
    <name type="scientific">Anaerostipes hadrus</name>
    <dbReference type="NCBI Taxonomy" id="649756"/>
    <lineage>
        <taxon>Bacteria</taxon>
        <taxon>Bacillati</taxon>
        <taxon>Bacillota</taxon>
        <taxon>Clostridia</taxon>
        <taxon>Lachnospirales</taxon>
        <taxon>Lachnospiraceae</taxon>
        <taxon>Anaerostipes</taxon>
    </lineage>
</organism>
<dbReference type="SMART" id="SM00387">
    <property type="entry name" value="HATPase_c"/>
    <property type="match status" value="1"/>
</dbReference>